<name>A0AAI9EFP5_9PEZI</name>
<dbReference type="Proteomes" id="UP001296104">
    <property type="component" value="Unassembled WGS sequence"/>
</dbReference>
<dbReference type="InterPro" id="IPR011008">
    <property type="entry name" value="Dimeric_a/b-barrel"/>
</dbReference>
<dbReference type="EMBL" id="CAVMBE010000132">
    <property type="protein sequence ID" value="CAK4034733.1"/>
    <property type="molecule type" value="Genomic_DNA"/>
</dbReference>
<keyword evidence="3" id="KW-1185">Reference proteome</keyword>
<dbReference type="PANTHER" id="PTHR40260:SF2">
    <property type="entry name" value="BLR8190 PROTEIN"/>
    <property type="match status" value="1"/>
</dbReference>
<dbReference type="PANTHER" id="PTHR40260">
    <property type="entry name" value="BLR8190 PROTEIN"/>
    <property type="match status" value="1"/>
</dbReference>
<reference evidence="2" key="1">
    <citation type="submission" date="2023-11" db="EMBL/GenBank/DDBJ databases">
        <authorList>
            <person name="Alioto T."/>
            <person name="Alioto T."/>
            <person name="Gomez Garrido J."/>
        </authorList>
    </citation>
    <scope>NUCLEOTIDE SEQUENCE</scope>
</reference>
<evidence type="ECO:0000313" key="3">
    <source>
        <dbReference type="Proteomes" id="UP001296104"/>
    </source>
</evidence>
<comment type="caution">
    <text evidence="2">The sequence shown here is derived from an EMBL/GenBank/DDBJ whole genome shotgun (WGS) entry which is preliminary data.</text>
</comment>
<organism evidence="2 3">
    <name type="scientific">Lecanosticta acicola</name>
    <dbReference type="NCBI Taxonomy" id="111012"/>
    <lineage>
        <taxon>Eukaryota</taxon>
        <taxon>Fungi</taxon>
        <taxon>Dikarya</taxon>
        <taxon>Ascomycota</taxon>
        <taxon>Pezizomycotina</taxon>
        <taxon>Dothideomycetes</taxon>
        <taxon>Dothideomycetidae</taxon>
        <taxon>Mycosphaerellales</taxon>
        <taxon>Mycosphaerellaceae</taxon>
        <taxon>Lecanosticta</taxon>
    </lineage>
</organism>
<dbReference type="NCBIfam" id="TIGR02118">
    <property type="entry name" value="EthD family reductase"/>
    <property type="match status" value="1"/>
</dbReference>
<evidence type="ECO:0008006" key="4">
    <source>
        <dbReference type="Google" id="ProtNLM"/>
    </source>
</evidence>
<dbReference type="AlphaFoldDB" id="A0AAI9EFP5"/>
<protein>
    <recommendedName>
        <fullName evidence="4">Ethyl tert-butyl ether degradation EthD</fullName>
    </recommendedName>
</protein>
<comment type="similarity">
    <text evidence="1">Belongs to the tpcK family.</text>
</comment>
<dbReference type="SUPFAM" id="SSF54909">
    <property type="entry name" value="Dimeric alpha+beta barrel"/>
    <property type="match status" value="1"/>
</dbReference>
<gene>
    <name evidence="2" type="ORF">LECACI_7A009891</name>
</gene>
<accession>A0AAI9EFP5</accession>
<dbReference type="InterPro" id="IPR009799">
    <property type="entry name" value="EthD_dom"/>
</dbReference>
<dbReference type="GO" id="GO:0016491">
    <property type="term" value="F:oxidoreductase activity"/>
    <property type="evidence" value="ECO:0007669"/>
    <property type="project" value="InterPro"/>
</dbReference>
<proteinExistence type="inferred from homology"/>
<evidence type="ECO:0000256" key="1">
    <source>
        <dbReference type="ARBA" id="ARBA00005986"/>
    </source>
</evidence>
<evidence type="ECO:0000313" key="2">
    <source>
        <dbReference type="EMBL" id="CAK4034733.1"/>
    </source>
</evidence>
<dbReference type="Gene3D" id="3.30.70.100">
    <property type="match status" value="1"/>
</dbReference>
<sequence length="100" mass="11166">MATTTVLYPQGTTFNKEYYKSTHMPLVEKNWAKYGLKSWKVIYFPDDAPYSVQATLEWGSVKDFQEAASSEEAKTVLGDVSNFSNKDPVILTGDVPFASS</sequence>